<evidence type="ECO:0000313" key="2">
    <source>
        <dbReference type="EMBL" id="KIY21421.1"/>
    </source>
</evidence>
<dbReference type="SUPFAM" id="SSF52540">
    <property type="entry name" value="P-loop containing nucleoside triphosphate hydrolases"/>
    <property type="match status" value="1"/>
</dbReference>
<dbReference type="AlphaFoldDB" id="A0A0D6Z8U0"/>
<comment type="caution">
    <text evidence="2">The sequence shown here is derived from an EMBL/GenBank/DDBJ whole genome shotgun (WGS) entry which is preliminary data.</text>
</comment>
<dbReference type="Gene3D" id="3.40.50.300">
    <property type="entry name" value="P-loop containing nucleotide triphosphate hydrolases"/>
    <property type="match status" value="1"/>
</dbReference>
<evidence type="ECO:0000259" key="1">
    <source>
        <dbReference type="Pfam" id="PF13401"/>
    </source>
</evidence>
<organism evidence="2 3">
    <name type="scientific">Mesobacillus subterraneus</name>
    <dbReference type="NCBI Taxonomy" id="285983"/>
    <lineage>
        <taxon>Bacteria</taxon>
        <taxon>Bacillati</taxon>
        <taxon>Bacillota</taxon>
        <taxon>Bacilli</taxon>
        <taxon>Bacillales</taxon>
        <taxon>Bacillaceae</taxon>
        <taxon>Mesobacillus</taxon>
    </lineage>
</organism>
<reference evidence="2 3" key="1">
    <citation type="submission" date="2015-01" db="EMBL/GenBank/DDBJ databases">
        <title>Draft genome sequences of the supercritical CO2 tolerant bacteria Bacillus subterraneus MITOT1 and Bacillus cereus MIT0214.</title>
        <authorList>
            <person name="Peet K.C."/>
            <person name="Thompson J.R."/>
        </authorList>
    </citation>
    <scope>NUCLEOTIDE SEQUENCE [LARGE SCALE GENOMIC DNA]</scope>
    <source>
        <strain evidence="2 3">MITOT1</strain>
    </source>
</reference>
<dbReference type="PATRIC" id="fig|285983.3.peg.1616"/>
<accession>A0A0D6Z8U0</accession>
<name>A0A0D6Z8U0_9BACI</name>
<dbReference type="Proteomes" id="UP000032512">
    <property type="component" value="Unassembled WGS sequence"/>
</dbReference>
<evidence type="ECO:0000313" key="3">
    <source>
        <dbReference type="Proteomes" id="UP000032512"/>
    </source>
</evidence>
<feature type="domain" description="ORC1/DEAH AAA+ ATPase" evidence="1">
    <location>
        <begin position="136"/>
        <end position="286"/>
    </location>
</feature>
<protein>
    <submittedName>
        <fullName evidence="2">ATPase AAA</fullName>
    </submittedName>
</protein>
<dbReference type="GO" id="GO:0016887">
    <property type="term" value="F:ATP hydrolysis activity"/>
    <property type="evidence" value="ECO:0007669"/>
    <property type="project" value="InterPro"/>
</dbReference>
<dbReference type="RefSeq" id="WP_044394555.1">
    <property type="nucleotide sequence ID" value="NZ_JXIQ01000107.1"/>
</dbReference>
<dbReference type="InterPro" id="IPR049945">
    <property type="entry name" value="AAA_22"/>
</dbReference>
<sequence length="554" mass="63021">MEKQNKVIIPNGGEAVMAKYRDQEVMEYRNNPFIEALPPILSKEEVVDKLAYYPPFNENERNLDSHIRLHLVQRLFQYYQPIFQTLDLESRVSRMIRMGYVHKNPFKPEFAQGLHENYKSILNANIDMYNGNLKSTSSAMTILGPSGIGKSRMINVVLSALPQLIVHSRYKNNDFNMYQLVWLKLDCSFDGNIKGVCIDAYRSLDSLLGTSYYKRFGSARMPIASMQPALSQMLRVHGVGLLVIDEVQSLSVAKSGGAEKMMNFFHYLSNMGTPILLIGTPKALPYLRGDLRQARRGSGQGDMVIERMKKDFNWDLILEGMWDYQWVRKPTALTQEFKDILYDESGGITDIAIKLFVMAQVKAISSGKEQITPALIRKVARENLQLIQPMINAIRSGDIKAISRYEDIAPIDVEGFINQEFSTVSMNNKIKEIQKAKKKQEKNWKENVREQSILKLIELDVEPGKAKKCIDTVIEKQGQEFDIKGIVKEAFKLSINIEESSPKPTKLPKKMELQNKQDLRLIVSEGKANGLSAHEALKEKGIIKVIENDFFSVG</sequence>
<dbReference type="OrthoDB" id="5593847at2"/>
<gene>
    <name evidence="2" type="ORF">UB32_13840</name>
</gene>
<proteinExistence type="predicted"/>
<dbReference type="Pfam" id="PF13401">
    <property type="entry name" value="AAA_22"/>
    <property type="match status" value="1"/>
</dbReference>
<dbReference type="EMBL" id="JXIQ01000107">
    <property type="protein sequence ID" value="KIY21421.1"/>
    <property type="molecule type" value="Genomic_DNA"/>
</dbReference>
<dbReference type="InterPro" id="IPR027417">
    <property type="entry name" value="P-loop_NTPase"/>
</dbReference>
<keyword evidence="3" id="KW-1185">Reference proteome</keyword>